<reference evidence="2 3" key="1">
    <citation type="journal article" date="2021" name="Sci. Rep.">
        <title>Chromosome anchoring in Senegalese sole (Solea senegalensis) reveals sex-associated markers and genome rearrangements in flatfish.</title>
        <authorList>
            <person name="Guerrero-Cozar I."/>
            <person name="Gomez-Garrido J."/>
            <person name="Berbel C."/>
            <person name="Martinez-Blanch J.F."/>
            <person name="Alioto T."/>
            <person name="Claros M.G."/>
            <person name="Gagnaire P.A."/>
            <person name="Manchado M."/>
        </authorList>
    </citation>
    <scope>NUCLEOTIDE SEQUENCE [LARGE SCALE GENOMIC DNA]</scope>
    <source>
        <strain evidence="2">Sse05_10M</strain>
    </source>
</reference>
<name>A0AAV6QFK6_SOLSE</name>
<dbReference type="EMBL" id="JAGKHQ010000017">
    <property type="protein sequence ID" value="KAG7489295.1"/>
    <property type="molecule type" value="Genomic_DNA"/>
</dbReference>
<sequence>MEDEVTDSLQALPQKVEQSQSRKLAEPQQYTSKCVCLQTSPLSLEEVNGRQWSHWSAAMGNELCGRLEPVKRAAKSQPRLAHVSCDGTHPPLTLPTSLLYDGIRASVIARCHGEKHGEARGLGNREAIDFPFGGEPDTRAAAASLIPVFRLSLPSIVCSLPPHSSTFIHSCSPYPSPPARLIEEEGGLYSKVSASNESNSLSCVTLA</sequence>
<feature type="region of interest" description="Disordered" evidence="1">
    <location>
        <begin position="1"/>
        <end position="27"/>
    </location>
</feature>
<organism evidence="2 3">
    <name type="scientific">Solea senegalensis</name>
    <name type="common">Senegalese sole</name>
    <dbReference type="NCBI Taxonomy" id="28829"/>
    <lineage>
        <taxon>Eukaryota</taxon>
        <taxon>Metazoa</taxon>
        <taxon>Chordata</taxon>
        <taxon>Craniata</taxon>
        <taxon>Vertebrata</taxon>
        <taxon>Euteleostomi</taxon>
        <taxon>Actinopterygii</taxon>
        <taxon>Neopterygii</taxon>
        <taxon>Teleostei</taxon>
        <taxon>Neoteleostei</taxon>
        <taxon>Acanthomorphata</taxon>
        <taxon>Carangaria</taxon>
        <taxon>Pleuronectiformes</taxon>
        <taxon>Pleuronectoidei</taxon>
        <taxon>Soleidae</taxon>
        <taxon>Solea</taxon>
    </lineage>
</organism>
<comment type="caution">
    <text evidence="2">The sequence shown here is derived from an EMBL/GenBank/DDBJ whole genome shotgun (WGS) entry which is preliminary data.</text>
</comment>
<proteinExistence type="predicted"/>
<accession>A0AAV6QFK6</accession>
<gene>
    <name evidence="2" type="ORF">JOB18_008875</name>
</gene>
<feature type="compositionally biased region" description="Polar residues" evidence="1">
    <location>
        <begin position="7"/>
        <end position="27"/>
    </location>
</feature>
<evidence type="ECO:0000313" key="3">
    <source>
        <dbReference type="Proteomes" id="UP000693946"/>
    </source>
</evidence>
<evidence type="ECO:0000313" key="2">
    <source>
        <dbReference type="EMBL" id="KAG7489295.1"/>
    </source>
</evidence>
<dbReference type="AlphaFoldDB" id="A0AAV6QFK6"/>
<protein>
    <submittedName>
        <fullName evidence="2">Uncharacterized protein</fullName>
    </submittedName>
</protein>
<keyword evidence="3" id="KW-1185">Reference proteome</keyword>
<evidence type="ECO:0000256" key="1">
    <source>
        <dbReference type="SAM" id="MobiDB-lite"/>
    </source>
</evidence>
<dbReference type="Proteomes" id="UP000693946">
    <property type="component" value="Linkage Group LG5"/>
</dbReference>